<comment type="caution">
    <text evidence="1">The sequence shown here is derived from an EMBL/GenBank/DDBJ whole genome shotgun (WGS) entry which is preliminary data.</text>
</comment>
<dbReference type="EMBL" id="JARBHB010000003">
    <property type="protein sequence ID" value="KAJ8888718.1"/>
    <property type="molecule type" value="Genomic_DNA"/>
</dbReference>
<dbReference type="InterPro" id="IPR052054">
    <property type="entry name" value="Oxidative_DNA_repair_enzyme"/>
</dbReference>
<name>A0ABQ9HWH2_9NEOP</name>
<organism evidence="1 2">
    <name type="scientific">Dryococelus australis</name>
    <dbReference type="NCBI Taxonomy" id="614101"/>
    <lineage>
        <taxon>Eukaryota</taxon>
        <taxon>Metazoa</taxon>
        <taxon>Ecdysozoa</taxon>
        <taxon>Arthropoda</taxon>
        <taxon>Hexapoda</taxon>
        <taxon>Insecta</taxon>
        <taxon>Pterygota</taxon>
        <taxon>Neoptera</taxon>
        <taxon>Polyneoptera</taxon>
        <taxon>Phasmatodea</taxon>
        <taxon>Verophasmatodea</taxon>
        <taxon>Anareolatae</taxon>
        <taxon>Phasmatidae</taxon>
        <taxon>Eurycanthinae</taxon>
        <taxon>Dryococelus</taxon>
    </lineage>
</organism>
<dbReference type="Gene3D" id="1.10.340.30">
    <property type="entry name" value="Hypothetical protein, domain 2"/>
    <property type="match status" value="1"/>
</dbReference>
<evidence type="ECO:0000313" key="1">
    <source>
        <dbReference type="EMBL" id="KAJ8888718.1"/>
    </source>
</evidence>
<sequence>MVEKLCTMYGEKIATIGNTTYHDFPPVSALAKVTVENDLRSAGFGYRAKFIYQSACKIEEMGGTIWLEKLQDMPYLKAKSELMKLPGIGAKVRYS</sequence>
<proteinExistence type="predicted"/>
<keyword evidence="2" id="KW-1185">Reference proteome</keyword>
<dbReference type="InterPro" id="IPR011257">
    <property type="entry name" value="DNA_glycosylase"/>
</dbReference>
<dbReference type="PANTHER" id="PTHR10242:SF2">
    <property type="entry name" value="N-GLYCOSYLASE_DNA LYASE"/>
    <property type="match status" value="1"/>
</dbReference>
<dbReference type="SUPFAM" id="SSF48150">
    <property type="entry name" value="DNA-glycosylase"/>
    <property type="match status" value="1"/>
</dbReference>
<evidence type="ECO:0000313" key="2">
    <source>
        <dbReference type="Proteomes" id="UP001159363"/>
    </source>
</evidence>
<accession>A0ABQ9HWH2</accession>
<dbReference type="PANTHER" id="PTHR10242">
    <property type="entry name" value="8-OXOGUANINE DNA GLYCOSYLASE"/>
    <property type="match status" value="1"/>
</dbReference>
<reference evidence="1 2" key="1">
    <citation type="submission" date="2023-02" db="EMBL/GenBank/DDBJ databases">
        <title>LHISI_Scaffold_Assembly.</title>
        <authorList>
            <person name="Stuart O.P."/>
            <person name="Cleave R."/>
            <person name="Magrath M.J.L."/>
            <person name="Mikheyev A.S."/>
        </authorList>
    </citation>
    <scope>NUCLEOTIDE SEQUENCE [LARGE SCALE GENOMIC DNA]</scope>
    <source>
        <strain evidence="1">Daus_M_001</strain>
        <tissue evidence="1">Leg muscle</tissue>
    </source>
</reference>
<dbReference type="Proteomes" id="UP001159363">
    <property type="component" value="Chromosome 3"/>
</dbReference>
<protein>
    <submittedName>
        <fullName evidence="1">Uncharacterized protein</fullName>
    </submittedName>
</protein>
<gene>
    <name evidence="1" type="ORF">PR048_008210</name>
</gene>